<comment type="caution">
    <text evidence="1">The sequence shown here is derived from an EMBL/GenBank/DDBJ whole genome shotgun (WGS) entry which is preliminary data.</text>
</comment>
<gene>
    <name evidence="1" type="ORF">EVAR_71962_1</name>
</gene>
<dbReference type="AlphaFoldDB" id="A0A4C1TDR0"/>
<evidence type="ECO:0000313" key="2">
    <source>
        <dbReference type="Proteomes" id="UP000299102"/>
    </source>
</evidence>
<evidence type="ECO:0000313" key="1">
    <source>
        <dbReference type="EMBL" id="GBP12639.1"/>
    </source>
</evidence>
<proteinExistence type="predicted"/>
<dbReference type="EMBL" id="BGZK01005127">
    <property type="protein sequence ID" value="GBP12639.1"/>
    <property type="molecule type" value="Genomic_DNA"/>
</dbReference>
<reference evidence="1 2" key="1">
    <citation type="journal article" date="2019" name="Commun. Biol.">
        <title>The bagworm genome reveals a unique fibroin gene that provides high tensile strength.</title>
        <authorList>
            <person name="Kono N."/>
            <person name="Nakamura H."/>
            <person name="Ohtoshi R."/>
            <person name="Tomita M."/>
            <person name="Numata K."/>
            <person name="Arakawa K."/>
        </authorList>
    </citation>
    <scope>NUCLEOTIDE SEQUENCE [LARGE SCALE GENOMIC DNA]</scope>
</reference>
<accession>A0A4C1TDR0</accession>
<protein>
    <submittedName>
        <fullName evidence="1">Uncharacterized protein</fullName>
    </submittedName>
</protein>
<name>A0A4C1TDR0_EUMVA</name>
<keyword evidence="2" id="KW-1185">Reference proteome</keyword>
<dbReference type="Proteomes" id="UP000299102">
    <property type="component" value="Unassembled WGS sequence"/>
</dbReference>
<organism evidence="1 2">
    <name type="scientific">Eumeta variegata</name>
    <name type="common">Bagworm moth</name>
    <name type="synonym">Eumeta japonica</name>
    <dbReference type="NCBI Taxonomy" id="151549"/>
    <lineage>
        <taxon>Eukaryota</taxon>
        <taxon>Metazoa</taxon>
        <taxon>Ecdysozoa</taxon>
        <taxon>Arthropoda</taxon>
        <taxon>Hexapoda</taxon>
        <taxon>Insecta</taxon>
        <taxon>Pterygota</taxon>
        <taxon>Neoptera</taxon>
        <taxon>Endopterygota</taxon>
        <taxon>Lepidoptera</taxon>
        <taxon>Glossata</taxon>
        <taxon>Ditrysia</taxon>
        <taxon>Tineoidea</taxon>
        <taxon>Psychidae</taxon>
        <taxon>Oiketicinae</taxon>
        <taxon>Eumeta</taxon>
    </lineage>
</organism>
<sequence>MIRPGGCIRLSMRIHKTDNYSLKHGVGSIYIYICCRVTAFYTVQRTTLCRSKFPANGEMRRFIVPQSYLLLPRVPILRYCDAFVTNFTAAENSCVIAYVTERFARFLLVHTRTHNFIILVTEFQMLFMRDEFCDGRLSTAADNINIDAVRLMIETDRHVTYHEAQTSISIDSRKGRQMVWDIVKDDETWINSYDLKTKQQSTLWVYRDEPKSIKVNWVKLEKILKAHHRSSHLAHKRLVTALGLCNRRCVVCKIPAYLPRVRIIGPTSKGEVRRSGQLKFKSTLKSRMTMTT</sequence>